<proteinExistence type="predicted"/>
<protein>
    <submittedName>
        <fullName evidence="1">Uncharacterized protein</fullName>
    </submittedName>
</protein>
<keyword evidence="2" id="KW-1185">Reference proteome</keyword>
<dbReference type="AlphaFoldDB" id="A0A8H3X7Q9"/>
<organism evidence="1 2">
    <name type="scientific">Gigaspora margarita</name>
    <dbReference type="NCBI Taxonomy" id="4874"/>
    <lineage>
        <taxon>Eukaryota</taxon>
        <taxon>Fungi</taxon>
        <taxon>Fungi incertae sedis</taxon>
        <taxon>Mucoromycota</taxon>
        <taxon>Glomeromycotina</taxon>
        <taxon>Glomeromycetes</taxon>
        <taxon>Diversisporales</taxon>
        <taxon>Gigasporaceae</taxon>
        <taxon>Gigaspora</taxon>
    </lineage>
</organism>
<dbReference type="OrthoDB" id="2439142at2759"/>
<gene>
    <name evidence="1" type="ORF">F8M41_005680</name>
</gene>
<sequence>MPILIYLRFTLPTIISFSRHRVILYCYNIINCSKPAYYDDKGRPQQNKGPCVICDLSYNPSTTQQTKIFKSQQVDKVYKSNQLKPYNLLNQSAQRNRSKKGALLFQNSINKAIPVVFHPTDNVVLHEMAFSINNNYYRFIYNPNQQFNNFSIQMIVHAMDRERISRSAYRELAAICKDLLREWAIADMRQQITGEMNTYIKIIHFNFQLSLLEKENIENLEPHIDNPNIIDSTVNTPYNHQFGYI</sequence>
<dbReference type="EMBL" id="WTPW01001541">
    <property type="protein sequence ID" value="KAF0429533.1"/>
    <property type="molecule type" value="Genomic_DNA"/>
</dbReference>
<reference evidence="1 2" key="1">
    <citation type="journal article" date="2019" name="Environ. Microbiol.">
        <title>At the nexus of three kingdoms: the genome of the mycorrhizal fungus Gigaspora margarita provides insights into plant, endobacterial and fungal interactions.</title>
        <authorList>
            <person name="Venice F."/>
            <person name="Ghignone S."/>
            <person name="Salvioli di Fossalunga A."/>
            <person name="Amselem J."/>
            <person name="Novero M."/>
            <person name="Xianan X."/>
            <person name="Sedzielewska Toro K."/>
            <person name="Morin E."/>
            <person name="Lipzen A."/>
            <person name="Grigoriev I.V."/>
            <person name="Henrissat B."/>
            <person name="Martin F.M."/>
            <person name="Bonfante P."/>
        </authorList>
    </citation>
    <scope>NUCLEOTIDE SEQUENCE [LARGE SCALE GENOMIC DNA]</scope>
    <source>
        <strain evidence="1 2">BEG34</strain>
    </source>
</reference>
<evidence type="ECO:0000313" key="2">
    <source>
        <dbReference type="Proteomes" id="UP000439903"/>
    </source>
</evidence>
<accession>A0A8H3X7Q9</accession>
<comment type="caution">
    <text evidence="1">The sequence shown here is derived from an EMBL/GenBank/DDBJ whole genome shotgun (WGS) entry which is preliminary data.</text>
</comment>
<name>A0A8H3X7Q9_GIGMA</name>
<dbReference type="Proteomes" id="UP000439903">
    <property type="component" value="Unassembled WGS sequence"/>
</dbReference>
<evidence type="ECO:0000313" key="1">
    <source>
        <dbReference type="EMBL" id="KAF0429533.1"/>
    </source>
</evidence>